<dbReference type="Gene3D" id="4.10.410.10">
    <property type="entry name" value="Pancreatic trypsin inhibitor Kunitz domain"/>
    <property type="match status" value="1"/>
</dbReference>
<feature type="compositionally biased region" description="Basic and acidic residues" evidence="1">
    <location>
        <begin position="465"/>
        <end position="480"/>
    </location>
</feature>
<feature type="domain" description="BPTI/Kunitz inhibitor" evidence="3">
    <location>
        <begin position="303"/>
        <end position="353"/>
    </location>
</feature>
<dbReference type="InterPro" id="IPR042336">
    <property type="entry name" value="GOLIM4"/>
</dbReference>
<dbReference type="SUPFAM" id="SSF57362">
    <property type="entry name" value="BPTI-like"/>
    <property type="match status" value="1"/>
</dbReference>
<dbReference type="EMBL" id="CAWYQH010000119">
    <property type="protein sequence ID" value="CAK8690692.1"/>
    <property type="molecule type" value="Genomic_DNA"/>
</dbReference>
<feature type="compositionally biased region" description="Basic and acidic residues" evidence="1">
    <location>
        <begin position="490"/>
        <end position="500"/>
    </location>
</feature>
<sequence>MIHINSTKTSSMFNRRPRSLIHTCIIVLLVIIVVYVAYLNSNLQVQVKNLDSKSKLYQAQHQSLSSQLQVVYEERSRLETSLQKEKAEHQNSQSELEQEKISHERIQSDIEKEHQQKYDNLIAVHANIKDELDRVNDQLANVKDEKENLERQQSENISDLQAQKEKHQQIKNDHEKLQENYQKLSDEKIHLESQYREQNTYLARAQTEMQNYQKLKSVLLDAGSDVLKLDHSRLDSMGKENRLLLFAHMAGSPLHAEQLEENRLLLNRDQAQRQAALEYQARQKAERDRLLAAKNLQSITSPCMLPAEPGSCTDQITRFYYNPQISSCTLFTYSGCGGNQNNFATFEKCNAVCGDGRQEEAPSKPQMAGGEEMLNPRYPETLRGQVGQAQPVQSKNGLLPQEPAIINKIVENENEHQKDELEPTEMDPNRFFKKSPDESDENTDIDEKNPDDETNSEENDPLDLMEQKARKEEEQARQEILKQQQAIDEPPSKVSEEEAIKKIQELQAEQQHVAQEQAQDVEKLIQQKLGQSLKDENFGIEGEIQDADESESESENEEEKEDLANQDYEEEQFGLDSEKKNAEVQVNEPPAGVRVEDGQKNVIDAPVHNKFNEVEADELHNKGEDEYEEYEDEDEKDEDGLGYDTGEREGQEEEEEEEYNP</sequence>
<gene>
    <name evidence="4" type="ORF">CVLEPA_LOCUS23276</name>
</gene>
<dbReference type="PANTHER" id="PTHR22909:SF24">
    <property type="entry name" value="GOLGI INTEGRAL MEMBRANE PROTEIN 4-RELATED"/>
    <property type="match status" value="1"/>
</dbReference>
<protein>
    <recommendedName>
        <fullName evidence="3">BPTI/Kunitz inhibitor domain-containing protein</fullName>
    </recommendedName>
</protein>
<reference evidence="4 5" key="1">
    <citation type="submission" date="2024-02" db="EMBL/GenBank/DDBJ databases">
        <authorList>
            <person name="Daric V."/>
            <person name="Darras S."/>
        </authorList>
    </citation>
    <scope>NUCLEOTIDE SEQUENCE [LARGE SCALE GENOMIC DNA]</scope>
</reference>
<keyword evidence="2" id="KW-1133">Transmembrane helix</keyword>
<dbReference type="CDD" id="cd00109">
    <property type="entry name" value="Kunitz-type"/>
    <property type="match status" value="1"/>
</dbReference>
<evidence type="ECO:0000259" key="3">
    <source>
        <dbReference type="PROSITE" id="PS50279"/>
    </source>
</evidence>
<comment type="caution">
    <text evidence="4">The sequence shown here is derived from an EMBL/GenBank/DDBJ whole genome shotgun (WGS) entry which is preliminary data.</text>
</comment>
<proteinExistence type="predicted"/>
<dbReference type="Proteomes" id="UP001642483">
    <property type="component" value="Unassembled WGS sequence"/>
</dbReference>
<dbReference type="PRINTS" id="PR00759">
    <property type="entry name" value="BASICPTASE"/>
</dbReference>
<feature type="compositionally biased region" description="Acidic residues" evidence="1">
    <location>
        <begin position="543"/>
        <end position="561"/>
    </location>
</feature>
<feature type="compositionally biased region" description="Acidic residues" evidence="1">
    <location>
        <begin position="438"/>
        <end position="463"/>
    </location>
</feature>
<keyword evidence="2" id="KW-0812">Transmembrane</keyword>
<dbReference type="SMART" id="SM00131">
    <property type="entry name" value="KU"/>
    <property type="match status" value="1"/>
</dbReference>
<feature type="region of interest" description="Disordered" evidence="1">
    <location>
        <begin position="355"/>
        <end position="377"/>
    </location>
</feature>
<dbReference type="InterPro" id="IPR036880">
    <property type="entry name" value="Kunitz_BPTI_sf"/>
</dbReference>
<keyword evidence="2" id="KW-0472">Membrane</keyword>
<feature type="compositionally biased region" description="Acidic residues" evidence="1">
    <location>
        <begin position="650"/>
        <end position="661"/>
    </location>
</feature>
<dbReference type="PANTHER" id="PTHR22909">
    <property type="entry name" value="GOLGI INTEGRAL MEMBRANE PROTEIN 4"/>
    <property type="match status" value="1"/>
</dbReference>
<feature type="compositionally biased region" description="Basic and acidic residues" evidence="1">
    <location>
        <begin position="610"/>
        <end position="624"/>
    </location>
</feature>
<dbReference type="PROSITE" id="PS00280">
    <property type="entry name" value="BPTI_KUNITZ_1"/>
    <property type="match status" value="1"/>
</dbReference>
<name>A0ABP0GG25_CLALP</name>
<accession>A0ABP0GG25</accession>
<dbReference type="PROSITE" id="PS50279">
    <property type="entry name" value="BPTI_KUNITZ_2"/>
    <property type="match status" value="1"/>
</dbReference>
<evidence type="ECO:0000313" key="4">
    <source>
        <dbReference type="EMBL" id="CAK8690692.1"/>
    </source>
</evidence>
<feature type="compositionally biased region" description="Acidic residues" evidence="1">
    <location>
        <begin position="625"/>
        <end position="641"/>
    </location>
</feature>
<organism evidence="4 5">
    <name type="scientific">Clavelina lepadiformis</name>
    <name type="common">Light-bulb sea squirt</name>
    <name type="synonym">Ascidia lepadiformis</name>
    <dbReference type="NCBI Taxonomy" id="159417"/>
    <lineage>
        <taxon>Eukaryota</taxon>
        <taxon>Metazoa</taxon>
        <taxon>Chordata</taxon>
        <taxon>Tunicata</taxon>
        <taxon>Ascidiacea</taxon>
        <taxon>Aplousobranchia</taxon>
        <taxon>Clavelinidae</taxon>
        <taxon>Clavelina</taxon>
    </lineage>
</organism>
<dbReference type="InterPro" id="IPR020901">
    <property type="entry name" value="Prtase_inh_Kunz-CS"/>
</dbReference>
<feature type="region of interest" description="Disordered" evidence="1">
    <location>
        <begin position="415"/>
        <end position="500"/>
    </location>
</feature>
<evidence type="ECO:0000256" key="2">
    <source>
        <dbReference type="SAM" id="Phobius"/>
    </source>
</evidence>
<feature type="compositionally biased region" description="Basic and acidic residues" evidence="1">
    <location>
        <begin position="162"/>
        <end position="172"/>
    </location>
</feature>
<feature type="compositionally biased region" description="Basic and acidic residues" evidence="1">
    <location>
        <begin position="144"/>
        <end position="153"/>
    </location>
</feature>
<feature type="transmembrane region" description="Helical" evidence="2">
    <location>
        <begin position="20"/>
        <end position="39"/>
    </location>
</feature>
<feature type="compositionally biased region" description="Basic and acidic residues" evidence="1">
    <location>
        <begin position="415"/>
        <end position="437"/>
    </location>
</feature>
<dbReference type="InterPro" id="IPR002223">
    <property type="entry name" value="Kunitz_BPTI"/>
</dbReference>
<feature type="region of interest" description="Disordered" evidence="1">
    <location>
        <begin position="81"/>
        <end position="102"/>
    </location>
</feature>
<evidence type="ECO:0000313" key="5">
    <source>
        <dbReference type="Proteomes" id="UP001642483"/>
    </source>
</evidence>
<feature type="region of interest" description="Disordered" evidence="1">
    <location>
        <begin position="530"/>
        <end position="661"/>
    </location>
</feature>
<feature type="region of interest" description="Disordered" evidence="1">
    <location>
        <begin position="144"/>
        <end position="172"/>
    </location>
</feature>
<evidence type="ECO:0000256" key="1">
    <source>
        <dbReference type="SAM" id="MobiDB-lite"/>
    </source>
</evidence>
<keyword evidence="5" id="KW-1185">Reference proteome</keyword>
<dbReference type="Pfam" id="PF00014">
    <property type="entry name" value="Kunitz_BPTI"/>
    <property type="match status" value="1"/>
</dbReference>